<dbReference type="NCBIfam" id="TIGR01509">
    <property type="entry name" value="HAD-SF-IA-v3"/>
    <property type="match status" value="1"/>
</dbReference>
<dbReference type="CDD" id="cd07505">
    <property type="entry name" value="HAD_BPGM-like"/>
    <property type="match status" value="1"/>
</dbReference>
<dbReference type="SFLD" id="SFLDS00003">
    <property type="entry name" value="Haloacid_Dehalogenase"/>
    <property type="match status" value="1"/>
</dbReference>
<sequence length="280" mass="29610">MSHEARDRANGTAVHSCPACRARRHRSFRRRSSARPPLHTVRRGNQPVTPSTPSSDHRPSAQPAAVLFDLDGTLVDSERLWLDAIRARLALDGAAVSSAQLVEFEGLSSIEAAHALIEVGGLSARAAEVAADLEALTIDAFADRLSWVSGAEEALGHLRGEGIRIALVTSSTHRWVDAVAESLALGAFDVVVTADDVQHTKPDPEPYLQAFDLLGIDPGTCLVFEDSEVGVRAAVAAGSRVVQVRADLRATSGATACIPDLRPVTAAWVASVMALEPALP</sequence>
<dbReference type="GO" id="GO:0050308">
    <property type="term" value="F:sugar-phosphatase activity"/>
    <property type="evidence" value="ECO:0007669"/>
    <property type="project" value="TreeGrafter"/>
</dbReference>
<dbReference type="Gene3D" id="1.10.150.240">
    <property type="entry name" value="Putative phosphatase, domain 2"/>
    <property type="match status" value="1"/>
</dbReference>
<dbReference type="EMBL" id="WAAQ01000001">
    <property type="protein sequence ID" value="KAB1887203.1"/>
    <property type="molecule type" value="Genomic_DNA"/>
</dbReference>
<reference evidence="2 3" key="1">
    <citation type="submission" date="2019-09" db="EMBL/GenBank/DDBJ databases">
        <title>Whole genome sequencing of Microbacterium maritypicum.</title>
        <authorList>
            <person name="Lenchi N."/>
        </authorList>
    </citation>
    <scope>NUCLEOTIDE SEQUENCE [LARGE SCALE GENOMIC DNA]</scope>
    <source>
        <strain evidence="2 3">DSM 12512</strain>
    </source>
</reference>
<dbReference type="Gene3D" id="3.40.50.1000">
    <property type="entry name" value="HAD superfamily/HAD-like"/>
    <property type="match status" value="1"/>
</dbReference>
<dbReference type="Proteomes" id="UP000436027">
    <property type="component" value="Unassembled WGS sequence"/>
</dbReference>
<evidence type="ECO:0000313" key="3">
    <source>
        <dbReference type="Proteomes" id="UP000436027"/>
    </source>
</evidence>
<name>A0AAD3X500_MICMQ</name>
<dbReference type="PANTHER" id="PTHR43481:SF4">
    <property type="entry name" value="GLYCEROL-1-PHOSPHATE PHOSPHOHYDROLASE 1-RELATED"/>
    <property type="match status" value="1"/>
</dbReference>
<evidence type="ECO:0000313" key="2">
    <source>
        <dbReference type="EMBL" id="KAB1887203.1"/>
    </source>
</evidence>
<dbReference type="Pfam" id="PF00702">
    <property type="entry name" value="Hydrolase"/>
    <property type="match status" value="1"/>
</dbReference>
<comment type="caution">
    <text evidence="2">The sequence shown here is derived from an EMBL/GenBank/DDBJ whole genome shotgun (WGS) entry which is preliminary data.</text>
</comment>
<dbReference type="InterPro" id="IPR036412">
    <property type="entry name" value="HAD-like_sf"/>
</dbReference>
<accession>A0AAD3X500</accession>
<feature type="compositionally biased region" description="Basic residues" evidence="1">
    <location>
        <begin position="21"/>
        <end position="33"/>
    </location>
</feature>
<protein>
    <submittedName>
        <fullName evidence="2">HAD family phosphatase</fullName>
    </submittedName>
</protein>
<proteinExistence type="predicted"/>
<dbReference type="AlphaFoldDB" id="A0AAD3X500"/>
<dbReference type="InterPro" id="IPR023214">
    <property type="entry name" value="HAD_sf"/>
</dbReference>
<dbReference type="InterPro" id="IPR051806">
    <property type="entry name" value="HAD-like_SPP"/>
</dbReference>
<dbReference type="PRINTS" id="PR00413">
    <property type="entry name" value="HADHALOGNASE"/>
</dbReference>
<dbReference type="InterPro" id="IPR023198">
    <property type="entry name" value="PGP-like_dom2"/>
</dbReference>
<organism evidence="2 3">
    <name type="scientific">Microbacterium maritypicum</name>
    <name type="common">Microbacterium liquefaciens</name>
    <dbReference type="NCBI Taxonomy" id="33918"/>
    <lineage>
        <taxon>Bacteria</taxon>
        <taxon>Bacillati</taxon>
        <taxon>Actinomycetota</taxon>
        <taxon>Actinomycetes</taxon>
        <taxon>Micrococcales</taxon>
        <taxon>Microbacteriaceae</taxon>
        <taxon>Microbacterium</taxon>
    </lineage>
</organism>
<evidence type="ECO:0000256" key="1">
    <source>
        <dbReference type="SAM" id="MobiDB-lite"/>
    </source>
</evidence>
<gene>
    <name evidence="2" type="ORF">F6W70_07320</name>
</gene>
<dbReference type="SUPFAM" id="SSF56784">
    <property type="entry name" value="HAD-like"/>
    <property type="match status" value="1"/>
</dbReference>
<dbReference type="SFLD" id="SFLDG01129">
    <property type="entry name" value="C1.5:_HAD__Beta-PGM__Phosphata"/>
    <property type="match status" value="1"/>
</dbReference>
<dbReference type="PANTHER" id="PTHR43481">
    <property type="entry name" value="FRUCTOSE-1-PHOSPHATE PHOSPHATASE"/>
    <property type="match status" value="1"/>
</dbReference>
<dbReference type="InterPro" id="IPR006439">
    <property type="entry name" value="HAD-SF_hydro_IA"/>
</dbReference>
<feature type="region of interest" description="Disordered" evidence="1">
    <location>
        <begin position="1"/>
        <end position="60"/>
    </location>
</feature>